<keyword evidence="2" id="KW-0812">Transmembrane</keyword>
<feature type="compositionally biased region" description="Basic and acidic residues" evidence="1">
    <location>
        <begin position="109"/>
        <end position="121"/>
    </location>
</feature>
<evidence type="ECO:0000256" key="1">
    <source>
        <dbReference type="SAM" id="MobiDB-lite"/>
    </source>
</evidence>
<dbReference type="RefSeq" id="WP_204905221.1">
    <property type="nucleotide sequence ID" value="NZ_JACJKS010000001.1"/>
</dbReference>
<protein>
    <submittedName>
        <fullName evidence="3">Spore cortex biosynthesis protein YabQ</fullName>
    </submittedName>
</protein>
<dbReference type="Proteomes" id="UP000705508">
    <property type="component" value="Unassembled WGS sequence"/>
</dbReference>
<keyword evidence="2" id="KW-0472">Membrane</keyword>
<feature type="region of interest" description="Disordered" evidence="1">
    <location>
        <begin position="101"/>
        <end position="121"/>
    </location>
</feature>
<organism evidence="3 4">
    <name type="scientific">Mordavella massiliensis</name>
    <dbReference type="NCBI Taxonomy" id="1871024"/>
    <lineage>
        <taxon>Bacteria</taxon>
        <taxon>Bacillati</taxon>
        <taxon>Bacillota</taxon>
        <taxon>Clostridia</taxon>
        <taxon>Eubacteriales</taxon>
        <taxon>Clostridiaceae</taxon>
        <taxon>Mordavella</taxon>
    </lineage>
</organism>
<sequence length="121" mass="13617">MQGIRVEGLSFLEALLTGMTVCCAYACLCLLRRAVRHTPAAIAAEDLLFWPGAAVYVFVQIHHTTNGSIRWYFILGVVLGSAFFSFVSKIPKKLLEKLYGKRKRNSSKTVEERGEKSYDKK</sequence>
<feature type="transmembrane region" description="Helical" evidence="2">
    <location>
        <begin position="69"/>
        <end position="87"/>
    </location>
</feature>
<reference evidence="3" key="1">
    <citation type="submission" date="2020-08" db="EMBL/GenBank/DDBJ databases">
        <authorList>
            <person name="Cejkova D."/>
            <person name="Kubasova T."/>
            <person name="Jahodarova E."/>
            <person name="Rychlik I."/>
        </authorList>
    </citation>
    <scope>NUCLEOTIDE SEQUENCE</scope>
    <source>
        <strain evidence="3">An582</strain>
    </source>
</reference>
<comment type="caution">
    <text evidence="3">The sequence shown here is derived from an EMBL/GenBank/DDBJ whole genome shotgun (WGS) entry which is preliminary data.</text>
</comment>
<dbReference type="AlphaFoldDB" id="A0A939BFU5"/>
<dbReference type="NCBIfam" id="TIGR02893">
    <property type="entry name" value="spore_yabQ"/>
    <property type="match status" value="1"/>
</dbReference>
<accession>A0A939BFU5</accession>
<evidence type="ECO:0000313" key="4">
    <source>
        <dbReference type="Proteomes" id="UP000705508"/>
    </source>
</evidence>
<evidence type="ECO:0000256" key="2">
    <source>
        <dbReference type="SAM" id="Phobius"/>
    </source>
</evidence>
<dbReference type="Pfam" id="PF09578">
    <property type="entry name" value="Spore_YabQ"/>
    <property type="match status" value="1"/>
</dbReference>
<dbReference type="EMBL" id="JACJKS010000001">
    <property type="protein sequence ID" value="MBM6947169.1"/>
    <property type="molecule type" value="Genomic_DNA"/>
</dbReference>
<proteinExistence type="predicted"/>
<feature type="transmembrane region" description="Helical" evidence="2">
    <location>
        <begin position="47"/>
        <end position="63"/>
    </location>
</feature>
<feature type="transmembrane region" description="Helical" evidence="2">
    <location>
        <begin position="15"/>
        <end position="35"/>
    </location>
</feature>
<reference evidence="3" key="2">
    <citation type="journal article" date="2021" name="Sci. Rep.">
        <title>The distribution of antibiotic resistance genes in chicken gut microbiota commensals.</title>
        <authorList>
            <person name="Juricova H."/>
            <person name="Matiasovicova J."/>
            <person name="Kubasova T."/>
            <person name="Cejkova D."/>
            <person name="Rychlik I."/>
        </authorList>
    </citation>
    <scope>NUCLEOTIDE SEQUENCE</scope>
    <source>
        <strain evidence="3">An582</strain>
    </source>
</reference>
<keyword evidence="2" id="KW-1133">Transmembrane helix</keyword>
<evidence type="ECO:0000313" key="3">
    <source>
        <dbReference type="EMBL" id="MBM6947169.1"/>
    </source>
</evidence>
<dbReference type="InterPro" id="IPR019074">
    <property type="entry name" value="YabQ"/>
</dbReference>
<name>A0A939BFU5_9CLOT</name>
<gene>
    <name evidence="3" type="ORF">H6A20_00635</name>
</gene>